<dbReference type="EMBL" id="JAWZYT010000285">
    <property type="protein sequence ID" value="KAK4325357.1"/>
    <property type="molecule type" value="Genomic_DNA"/>
</dbReference>
<gene>
    <name evidence="2" type="ORF">Pmani_004071</name>
</gene>
<feature type="region of interest" description="Disordered" evidence="1">
    <location>
        <begin position="214"/>
        <end position="256"/>
    </location>
</feature>
<dbReference type="Proteomes" id="UP001292094">
    <property type="component" value="Unassembled WGS sequence"/>
</dbReference>
<accession>A0AAE1QHD1</accession>
<evidence type="ECO:0000313" key="2">
    <source>
        <dbReference type="EMBL" id="KAK4325357.1"/>
    </source>
</evidence>
<feature type="compositionally biased region" description="Polar residues" evidence="1">
    <location>
        <begin position="214"/>
        <end position="232"/>
    </location>
</feature>
<organism evidence="2 3">
    <name type="scientific">Petrolisthes manimaculis</name>
    <dbReference type="NCBI Taxonomy" id="1843537"/>
    <lineage>
        <taxon>Eukaryota</taxon>
        <taxon>Metazoa</taxon>
        <taxon>Ecdysozoa</taxon>
        <taxon>Arthropoda</taxon>
        <taxon>Crustacea</taxon>
        <taxon>Multicrustacea</taxon>
        <taxon>Malacostraca</taxon>
        <taxon>Eumalacostraca</taxon>
        <taxon>Eucarida</taxon>
        <taxon>Decapoda</taxon>
        <taxon>Pleocyemata</taxon>
        <taxon>Anomura</taxon>
        <taxon>Galatheoidea</taxon>
        <taxon>Porcellanidae</taxon>
        <taxon>Petrolisthes</taxon>
    </lineage>
</organism>
<proteinExistence type="predicted"/>
<evidence type="ECO:0000313" key="3">
    <source>
        <dbReference type="Proteomes" id="UP001292094"/>
    </source>
</evidence>
<reference evidence="2" key="1">
    <citation type="submission" date="2023-11" db="EMBL/GenBank/DDBJ databases">
        <title>Genome assemblies of two species of porcelain crab, Petrolisthes cinctipes and Petrolisthes manimaculis (Anomura: Porcellanidae).</title>
        <authorList>
            <person name="Angst P."/>
        </authorList>
    </citation>
    <scope>NUCLEOTIDE SEQUENCE</scope>
    <source>
        <strain evidence="2">PB745_02</strain>
        <tissue evidence="2">Gill</tissue>
    </source>
</reference>
<comment type="caution">
    <text evidence="2">The sequence shown here is derived from an EMBL/GenBank/DDBJ whole genome shotgun (WGS) entry which is preliminary data.</text>
</comment>
<dbReference type="AlphaFoldDB" id="A0AAE1QHD1"/>
<keyword evidence="3" id="KW-1185">Reference proteome</keyword>
<protein>
    <submittedName>
        <fullName evidence="2">Uncharacterized protein</fullName>
    </submittedName>
</protein>
<evidence type="ECO:0000256" key="1">
    <source>
        <dbReference type="SAM" id="MobiDB-lite"/>
    </source>
</evidence>
<name>A0AAE1QHD1_9EUCA</name>
<sequence>MVDGQRRRDSPLRVRAQGRTQWPGQLVRHQTLGTRQAHWTRGLSHPLYPSADVIIPFKLHGKTCLSSFSLSYGRLPTALGSSPGAPRYPRALSAGRQLGARPLLGEEEWARAGKVPLAHPSNLNHLVIVTSPLAASKCNLRVGEGAAGSNRVARGCDSLVTRQQLSTTHVSTPQAGWRQHRHYWCHMEDDEGELLSTLGCGAAQHRRRVPQLQHNHPAQLATAKTEQIQQGGSKAAESREVISTPQRPLANSDRTP</sequence>